<organism evidence="1 2">
    <name type="scientific">Bosea vaviloviae</name>
    <dbReference type="NCBI Taxonomy" id="1526658"/>
    <lineage>
        <taxon>Bacteria</taxon>
        <taxon>Pseudomonadati</taxon>
        <taxon>Pseudomonadota</taxon>
        <taxon>Alphaproteobacteria</taxon>
        <taxon>Hyphomicrobiales</taxon>
        <taxon>Boseaceae</taxon>
        <taxon>Bosea</taxon>
    </lineage>
</organism>
<dbReference type="EMBL" id="LGSZ01000009">
    <property type="protein sequence ID" value="KPH82900.1"/>
    <property type="molecule type" value="Genomic_DNA"/>
</dbReference>
<dbReference type="PATRIC" id="fig|1526658.3.peg.5028"/>
<evidence type="ECO:0008006" key="3">
    <source>
        <dbReference type="Google" id="ProtNLM"/>
    </source>
</evidence>
<gene>
    <name evidence="1" type="ORF">AE618_00530</name>
</gene>
<dbReference type="Pfam" id="PF06296">
    <property type="entry name" value="RelE"/>
    <property type="match status" value="1"/>
</dbReference>
<dbReference type="PIRSF" id="PIRSF018634">
    <property type="entry name" value="UCP018634"/>
    <property type="match status" value="1"/>
</dbReference>
<dbReference type="Proteomes" id="UP000037822">
    <property type="component" value="Unassembled WGS sequence"/>
</dbReference>
<comment type="caution">
    <text evidence="1">The sequence shown here is derived from an EMBL/GenBank/DDBJ whole genome shotgun (WGS) entry which is preliminary data.</text>
</comment>
<keyword evidence="2" id="KW-1185">Reference proteome</keyword>
<dbReference type="InterPro" id="IPR009387">
    <property type="entry name" value="HigB-2"/>
</dbReference>
<evidence type="ECO:0000313" key="1">
    <source>
        <dbReference type="EMBL" id="KPH82900.1"/>
    </source>
</evidence>
<dbReference type="AlphaFoldDB" id="A0A0N1F6B7"/>
<accession>A0A0N1F6B7</accession>
<proteinExistence type="predicted"/>
<name>A0A0N1F6B7_9HYPH</name>
<dbReference type="OrthoDB" id="9812066at2"/>
<reference evidence="1 2" key="1">
    <citation type="submission" date="2015-07" db="EMBL/GenBank/DDBJ databases">
        <title>Whole genome sequencing of Bosea vaviloviae isolated from cave pool.</title>
        <authorList>
            <person name="Tan N.E.H."/>
            <person name="Lee Y.P."/>
            <person name="Gan H.M."/>
            <person name="Barton H."/>
            <person name="Savka M.A."/>
        </authorList>
    </citation>
    <scope>NUCLEOTIDE SEQUENCE [LARGE SCALE GENOMIC DNA]</scope>
    <source>
        <strain evidence="1 2">SD260</strain>
    </source>
</reference>
<sequence length="127" mass="13632">MGDVYKFKPFARYARKAGISDAMLCRAAQEIEAGRVDADLGGGVVKQRVARDGEGRSGGFRTIVLFRVGTSLFFIRGFARNERDNITAVELTLLKQASAVTLSLPPAAIQKAIAAGEIIEIDCGVRS</sequence>
<evidence type="ECO:0000313" key="2">
    <source>
        <dbReference type="Proteomes" id="UP000037822"/>
    </source>
</evidence>
<dbReference type="RefSeq" id="WP_054207108.1">
    <property type="nucleotide sequence ID" value="NZ_LGSZ01000009.1"/>
</dbReference>
<protein>
    <recommendedName>
        <fullName evidence="3">Addiction module toxin RelE</fullName>
    </recommendedName>
</protein>